<feature type="domain" description="F5/8 type C" evidence="2">
    <location>
        <begin position="63"/>
        <end position="157"/>
    </location>
</feature>
<dbReference type="Pfam" id="PF12951">
    <property type="entry name" value="PATR"/>
    <property type="match status" value="3"/>
</dbReference>
<dbReference type="InterPro" id="IPR008979">
    <property type="entry name" value="Galactose-bd-like_sf"/>
</dbReference>
<dbReference type="InterPro" id="IPR011050">
    <property type="entry name" value="Pectin_lyase_fold/virulence"/>
</dbReference>
<dbReference type="Gene3D" id="2.60.120.260">
    <property type="entry name" value="Galactose-binding domain-like"/>
    <property type="match status" value="2"/>
</dbReference>
<dbReference type="RefSeq" id="WP_169453224.1">
    <property type="nucleotide sequence ID" value="NZ_CP051774.1"/>
</dbReference>
<dbReference type="InterPro" id="IPR000421">
    <property type="entry name" value="FA58C"/>
</dbReference>
<proteinExistence type="predicted"/>
<protein>
    <recommendedName>
        <fullName evidence="2">F5/8 type C domain-containing protein</fullName>
    </recommendedName>
</protein>
<organism evidence="3 4">
    <name type="scientific">Luteolibacter luteus</name>
    <dbReference type="NCBI Taxonomy" id="2728835"/>
    <lineage>
        <taxon>Bacteria</taxon>
        <taxon>Pseudomonadati</taxon>
        <taxon>Verrucomicrobiota</taxon>
        <taxon>Verrucomicrobiia</taxon>
        <taxon>Verrucomicrobiales</taxon>
        <taxon>Verrucomicrobiaceae</taxon>
        <taxon>Luteolibacter</taxon>
    </lineage>
</organism>
<dbReference type="AlphaFoldDB" id="A0A858RFT8"/>
<evidence type="ECO:0000313" key="3">
    <source>
        <dbReference type="EMBL" id="QJE95003.1"/>
    </source>
</evidence>
<dbReference type="SUPFAM" id="SSF51126">
    <property type="entry name" value="Pectin lyase-like"/>
    <property type="match status" value="1"/>
</dbReference>
<keyword evidence="4" id="KW-1185">Reference proteome</keyword>
<evidence type="ECO:0000259" key="2">
    <source>
        <dbReference type="PROSITE" id="PS50022"/>
    </source>
</evidence>
<dbReference type="KEGG" id="luo:HHL09_04190"/>
<dbReference type="SUPFAM" id="SSF49785">
    <property type="entry name" value="Galactose-binding domain-like"/>
    <property type="match status" value="2"/>
</dbReference>
<accession>A0A858RFT8</accession>
<keyword evidence="1" id="KW-0732">Signal</keyword>
<dbReference type="PROSITE" id="PS50022">
    <property type="entry name" value="FA58C_3"/>
    <property type="match status" value="2"/>
</dbReference>
<evidence type="ECO:0000256" key="1">
    <source>
        <dbReference type="ARBA" id="ARBA00022729"/>
    </source>
</evidence>
<evidence type="ECO:0000313" key="4">
    <source>
        <dbReference type="Proteomes" id="UP000501812"/>
    </source>
</evidence>
<reference evidence="3 4" key="1">
    <citation type="submission" date="2020-04" db="EMBL/GenBank/DDBJ databases">
        <title>Luteolibacter sp. G-1-1-1 isolated from soil.</title>
        <authorList>
            <person name="Dahal R.H."/>
        </authorList>
    </citation>
    <scope>NUCLEOTIDE SEQUENCE [LARGE SCALE GENOMIC DNA]</scope>
    <source>
        <strain evidence="3 4">G-1-1-1</strain>
    </source>
</reference>
<dbReference type="EMBL" id="CP051774">
    <property type="protein sequence ID" value="QJE95003.1"/>
    <property type="molecule type" value="Genomic_DNA"/>
</dbReference>
<dbReference type="InterPro" id="IPR013425">
    <property type="entry name" value="Autotrns_rpt"/>
</dbReference>
<sequence>MTKLLPDPDQLAAPRVRILPAILTLLATGSAVTQAVEVTFQHYRFTPTVTQSDAGVTPAATQTQMSEFIFYRRGEVIDQSLITVTGGGSEPDSGEGSAKLNDGNLQTKWFSGAFNPVTFSFAAPTTVDSYNFASANDSLDRTPRRWLLEGSNDNANWVLIDNRNGGDNARPATLFTYRGIVSIGGGSPLPVIAGSFGTPVTQINASGPIFEALPSIVKNGSASALKWSVTGNTNDPTLTPGGSVTADNTNFPVTPASDGDTYYTLEASNASGSTSRSHKFRAVPGATATGRYVRFTGIALRGNGLLTQIGELEFFNAGVKIPVQSVTNPGGDNGGNAAEAVGSINDGNYETKWLNHNNRPVIFDFGSAQSFDAYQLTTGNDASDRDPVRWMLEISDDGTTWKTLEAANNYPMPDERRALTGKLPLSGTAARWSGTTSGEWNTTSTDWTLAGTTTPAIAFRNNEPAFFDEASSIREVNITTPVAPSILDVANSTGTYSFSGSPITGLGSIVKRGAGELILQTPNSFNGGVYVFGGKLTLNDSLALGAQDSMQRIELGSGGTLATPVTQRNQRRLVVREDGGTVEIQDGATFTKLGATDLMGTLHKTGSGTLRLENYAGSRPAAETDIVIDEGTIDFATSYYGNNATPYAPASSMKIVVNENGRLLFSASSPLGGHDSWTTLSTEQILVNGGLFEIGSNLTYLPLGKTTAGQGRLALQGGAVTGGGIFEPVHGTATDVTTISVLPSEFPSSITGTGELALNPGPLLLITEPGSVVNVNRLITGGYGFTKEGTGELVLASANTYRGTDIPDWLTAPIGTNITAGTLTLANTSGSATGTSPVTIAAGATLRGSGSASGDVTVDGTITPGDEEFTPYATLALGNTTLNGVVKLELDGNEADKIEVTGTLNIGASATLQITGTPTAPSYTLVSYTGALTGTFAGFTPPTGYSLVYGTSAISLVSNTADPYTTWASGLTDPSPSADPDGDGIQNILEFVLNSNGAASSFEDLPVATRNAEGDFIFTFVQNADSTYLNPVIEYTTTLDGEWITFTGAAVQTNTPSAGLNTVTATLPASLAPDGKIFARLRVEVP</sequence>
<gene>
    <name evidence="3" type="ORF">HHL09_04190</name>
</gene>
<dbReference type="NCBIfam" id="TIGR02601">
    <property type="entry name" value="autotrns_rpt"/>
    <property type="match status" value="1"/>
</dbReference>
<feature type="domain" description="F5/8 type C" evidence="2">
    <location>
        <begin position="307"/>
        <end position="404"/>
    </location>
</feature>
<dbReference type="Proteomes" id="UP000501812">
    <property type="component" value="Chromosome"/>
</dbReference>
<name>A0A858RFT8_9BACT</name>